<evidence type="ECO:0000256" key="4">
    <source>
        <dbReference type="ARBA" id="ARBA00022786"/>
    </source>
</evidence>
<dbReference type="InterPro" id="IPR051346">
    <property type="entry name" value="OTU_Deubiquitinase"/>
</dbReference>
<dbReference type="Proteomes" id="UP001152649">
    <property type="component" value="Unassembled WGS sequence"/>
</dbReference>
<dbReference type="GO" id="GO:0004843">
    <property type="term" value="F:cysteine-type deubiquitinase activity"/>
    <property type="evidence" value="ECO:0007669"/>
    <property type="project" value="UniProtKB-EC"/>
</dbReference>
<organism evidence="8 9">
    <name type="scientific">Penicillium salamii</name>
    <dbReference type="NCBI Taxonomy" id="1612424"/>
    <lineage>
        <taxon>Eukaryota</taxon>
        <taxon>Fungi</taxon>
        <taxon>Dikarya</taxon>
        <taxon>Ascomycota</taxon>
        <taxon>Pezizomycotina</taxon>
        <taxon>Eurotiomycetes</taxon>
        <taxon>Eurotiomycetidae</taxon>
        <taxon>Eurotiales</taxon>
        <taxon>Aspergillaceae</taxon>
        <taxon>Penicillium</taxon>
    </lineage>
</organism>
<dbReference type="EC" id="3.4.19.12" evidence="2"/>
<keyword evidence="3" id="KW-0645">Protease</keyword>
<accession>A0A9W4IBX6</accession>
<evidence type="ECO:0000313" key="9">
    <source>
        <dbReference type="Proteomes" id="UP001152649"/>
    </source>
</evidence>
<comment type="catalytic activity">
    <reaction evidence="1">
        <text>Thiol-dependent hydrolysis of ester, thioester, amide, peptide and isopeptide bonds formed by the C-terminal Gly of ubiquitin (a 76-residue protein attached to proteins as an intracellular targeting signal).</text>
        <dbReference type="EC" id="3.4.19.12"/>
    </reaction>
</comment>
<protein>
    <recommendedName>
        <fullName evidence="2">ubiquitinyl hydrolase 1</fullName>
        <ecNumber evidence="2">3.4.19.12</ecNumber>
    </recommendedName>
</protein>
<dbReference type="Gene3D" id="3.40.50.300">
    <property type="entry name" value="P-loop containing nucleotide triphosphate hydrolases"/>
    <property type="match status" value="1"/>
</dbReference>
<evidence type="ECO:0000256" key="5">
    <source>
        <dbReference type="ARBA" id="ARBA00022801"/>
    </source>
</evidence>
<dbReference type="OrthoDB" id="3182339at2759"/>
<dbReference type="InterPro" id="IPR022099">
    <property type="entry name" value="DUF3638"/>
</dbReference>
<dbReference type="SUPFAM" id="SSF52540">
    <property type="entry name" value="P-loop containing nucleoside triphosphate hydrolases"/>
    <property type="match status" value="1"/>
</dbReference>
<dbReference type="Pfam" id="PF12340">
    <property type="entry name" value="DUF3638"/>
    <property type="match status" value="1"/>
</dbReference>
<proteinExistence type="predicted"/>
<gene>
    <name evidence="8" type="ORF">PSALAMII_LOCUS778</name>
</gene>
<keyword evidence="9" id="KW-1185">Reference proteome</keyword>
<evidence type="ECO:0000259" key="7">
    <source>
        <dbReference type="Pfam" id="PF12340"/>
    </source>
</evidence>
<evidence type="ECO:0000256" key="2">
    <source>
        <dbReference type="ARBA" id="ARBA00012759"/>
    </source>
</evidence>
<dbReference type="InterPro" id="IPR027417">
    <property type="entry name" value="P-loop_NTPase"/>
</dbReference>
<name>A0A9W4IBX6_9EURO</name>
<evidence type="ECO:0000256" key="6">
    <source>
        <dbReference type="ARBA" id="ARBA00022807"/>
    </source>
</evidence>
<dbReference type="PANTHER" id="PTHR13367">
    <property type="entry name" value="UBIQUITIN THIOESTERASE"/>
    <property type="match status" value="1"/>
</dbReference>
<keyword evidence="6" id="KW-0788">Thiol protease</keyword>
<sequence>MDLTFHVNQKRLLQCQQLFAEVDSDQDPGTVYGLQSMIVLRNVFNRLQRSVITTMGNIQYQRHDMHVLIFIENTGSYARYSIDDVLGRLISPPEPRLLYHKTQIHPFTSCFIQDPLTGRTGTEEALSPLQSGICKPWAPLSAGTIDVLLRISSLTPRREYYPKTQKLQQFAHWDPDLTISIQHDSYEPVVSSLILKSKQLALFHLDAANPSVAPRSAEPHLQERSRWRRSLFERNGTPNTSVDPPRDAPYIARDRWCISKRTSNVREIAFLLHQRPSKLRTTENLLKIPQKSPIIGGYTGSLSGSLQECLSIDLVLEWGSLVQLCRDCRTDNIAKVLFQLGLRAFGKGVNMTVLRVIVSFTLFDDFQVLAYPPFPSFTDIREDKEPSADNILIRIIPFCRPYQGLRGKRSRKVSMQAQKDAKEQHDFACTHECQRFADHLVKQWPSSGPSIDGFNLVYLEIEKAMEAISFEWIRMYENLQLSDHIKEVQAVLNDHWGHMNDVPPEHILSEYQEQDDQRILDYQLFRTLDGWQVGRPGADSTREGDLHNTRDCRVGAHISSFVSSSCPVRSSYGGDLSESISALKRAQSKTFAAVTMLELDFVEEVKWYNGEIKRARLTVERHFSQITESLARGEVGYPWLDAGNLWPVLTPTSILEQLRSTSQCIFGSGMKGALLDYGVEVVKLQQLIRMKEALGKQDNGKLCQEYTNWRGGNWSPSTYPDWLLLEIDSNMKIRPEQVIVAQEIIAPRSGSNSVLQMNMGQGKTSMTIPMVACLLADTQMLTRVIAPRALLSQTAQVLQARLGGMLSKEITHVPFSRRTPTSSSHVEACRKLHEDILHGAGVIMEIPENVLSFRLSGLQRLSDFKLTEAAHMIEVQRWKDRICRDILHECDVTLAVKTQLVYLGGSQLALDGNPNRWEVIMTVLNLVAWELPILARNFPRSVDIVERKNEGFPIAYFLKLDVELELVRKLVDVICSGQTWILPSHGCLRQTRKNLHSIISCQGVEEQTVTTFLEDFKDNPKARKIVYLLRGLFAHGILLLALKKRWNVQYGLHPDRYPIAVPFHAKGCLQTKLNGGLSEGQLRQSLQAVLSSDDPAMEYDRWTQSSVTLPDRLRHWNLINMDDKQQVAEIWRHLRWITTAINHYLRRFVFPAHAQQFRLKLQASGWDVPLFQACSTSSNRGEFKGPGLTTGFSGTNDNRRLLPLTMQQHDLPALLHTNAEVLAYFLQTRNRQYIQAIDLAGKRLSEVGLLRRLNENKIRVLLDAGAFILEMNNQTLVRTWLQDDDQAQAATGKTIPILATPFADNVKNCLVCLDEAHTRGTDLKLPQDARGALTLGLNQTKDHTVQAAMRLRQLGTTQSVTFIAPSKVHQSIQDVCDKNVGEDLNSADVITWLLDQTCATNKQLHSLYFWQGNDFCYRMQAAATFNDFLSNMDHRKVYLKYLQQPEQRTLEQLYGPPILSGDEIASQSEGNFQLFGKFRRFVDILGGKYHPSTPDRESMVPSVFEEVEQEREVANEAEQERELQGPSFIHALEFPGLHQVIQDFVETGFLSGDDVCPQACTVITSAQLWKKLMFRSFSLISHVFLSPEFARTVRLGTEHESDNFIVSPGPSTSIR</sequence>
<dbReference type="EMBL" id="CAJVPG010000023">
    <property type="protein sequence ID" value="CAG8253834.1"/>
    <property type="molecule type" value="Genomic_DNA"/>
</dbReference>
<feature type="domain" description="DUF3638" evidence="7">
    <location>
        <begin position="713"/>
        <end position="929"/>
    </location>
</feature>
<keyword evidence="4" id="KW-0833">Ubl conjugation pathway</keyword>
<comment type="caution">
    <text evidence="8">The sequence shown here is derived from an EMBL/GenBank/DDBJ whole genome shotgun (WGS) entry which is preliminary data.</text>
</comment>
<evidence type="ECO:0000256" key="3">
    <source>
        <dbReference type="ARBA" id="ARBA00022670"/>
    </source>
</evidence>
<evidence type="ECO:0000256" key="1">
    <source>
        <dbReference type="ARBA" id="ARBA00000707"/>
    </source>
</evidence>
<keyword evidence="5" id="KW-0378">Hydrolase</keyword>
<dbReference type="PANTHER" id="PTHR13367:SF33">
    <property type="entry name" value="P-LOOP CONTAINING NUCLEOSIDE TRIPHOSPHATE HYDROLASE PROTEIN"/>
    <property type="match status" value="1"/>
</dbReference>
<evidence type="ECO:0000313" key="8">
    <source>
        <dbReference type="EMBL" id="CAG8253834.1"/>
    </source>
</evidence>
<reference evidence="8" key="1">
    <citation type="submission" date="2021-07" db="EMBL/GenBank/DDBJ databases">
        <authorList>
            <person name="Branca A.L. A."/>
        </authorList>
    </citation>
    <scope>NUCLEOTIDE SEQUENCE</scope>
</reference>
<dbReference type="GO" id="GO:0006508">
    <property type="term" value="P:proteolysis"/>
    <property type="evidence" value="ECO:0007669"/>
    <property type="project" value="UniProtKB-KW"/>
</dbReference>